<feature type="region of interest" description="Disordered" evidence="1">
    <location>
        <begin position="1"/>
        <end position="27"/>
    </location>
</feature>
<evidence type="ECO:0000256" key="1">
    <source>
        <dbReference type="SAM" id="MobiDB-lite"/>
    </source>
</evidence>
<evidence type="ECO:0000313" key="2">
    <source>
        <dbReference type="EMBL" id="UYL95432.1"/>
    </source>
</evidence>
<feature type="compositionally biased region" description="Polar residues" evidence="1">
    <location>
        <begin position="1"/>
        <end position="14"/>
    </location>
</feature>
<dbReference type="EMBL" id="ON746340">
    <property type="protein sequence ID" value="UYL95432.1"/>
    <property type="molecule type" value="Genomic_RNA"/>
</dbReference>
<sequence length="736" mass="82805">MAQSESTPSDSGYGSETGEPVTERSTVSPEIESLLHAVCNVWSAHTKADLNVHQLQLSTPAQYKEFCVGLLENPEQHPWKSSLSRVDGRKALSVAGSLFLFRKALPAEWSVDQMCKSHRAAMVPACRAPRKPLPEGYLDHVRRITASQFPKGWDRGYNAHCWSSTPSVGASLEVPRSQGGTRSEKLCRARYLRRVLGKEYFEVSNLVRYSVVPTGGKGRGVTVASSDLGLLNPVHKTVYDHLSTLPWLLRGEAKTSCFKEFNRKEGEVFVSGDYESASDNLRVEVADTIIDVLQSSSRIPSTVWNACRSFLRCKILYPDLNEPLESEGQLMGNLMCFPLLCLQNYCAFRWSFPASVPVKINGDDIVFRTTRGRFEAWAEVVSSLGLVLSRGKTLVHEIYFSLNSAFFWARKDRKPRPIPVTRVAAFTKQFEDWGSLSGSFRSFTRGFTGLAKFEAEKIFLNKFRKRIRQAGRSVRRGLGIPASIPSLQACGLWRRECWYFDSVPAEFDVLPSSPSRLKWGSVPEGWKRVPLSSVRLTGRVEFHREGELAVAQVAPNVDALQKVFWSALTSATWTESPTRGKLLEDYQLEVRSTGFESLFCRWKKKVKKKRLPRVQRSLSGIGVVCRHCGSRPCRSPDSAPFCKERGSRTFINVWKVACKCQADCLHKGFRVDSTKAREWAAPPRVPLVWAPVEDAAPTEEVHVVSVSDLLAYEPLGDFSPPDEYFDIDYRFNLGYR</sequence>
<keyword evidence="2" id="KW-0696">RNA-directed RNA polymerase</keyword>
<protein>
    <submittedName>
        <fullName evidence="2">RNA-dependent RNA polymerase</fullName>
    </submittedName>
</protein>
<name>A0A9E7V200_9VIRU</name>
<proteinExistence type="predicted"/>
<accession>A0A9E7V200</accession>
<reference evidence="2" key="1">
    <citation type="submission" date="2022-05" db="EMBL/GenBank/DDBJ databases">
        <authorList>
            <person name="Cao W."/>
            <person name="Jia N."/>
            <person name="Lam T.T.-Y."/>
            <person name="Ni X."/>
            <person name="Liu J."/>
        </authorList>
    </citation>
    <scope>NUCLEOTIDE SEQUENCE</scope>
    <source>
        <strain evidence="2">TIGMIC 5</strain>
    </source>
</reference>
<keyword evidence="2" id="KW-0548">Nucleotidyltransferase</keyword>
<organism evidence="2">
    <name type="scientific">Zhangzhou Botou tick virus 4</name>
    <dbReference type="NCBI Taxonomy" id="2972050"/>
    <lineage>
        <taxon>Viruses</taxon>
        <taxon>Riboviria</taxon>
        <taxon>Orthornavirae</taxon>
        <taxon>Lenarviricota</taxon>
        <taxon>Miaviricetes</taxon>
        <taxon>Ourlivirales</taxon>
        <taxon>Botourmiaviridae</taxon>
    </lineage>
</organism>
<keyword evidence="2" id="KW-0808">Transferase</keyword>
<dbReference type="GO" id="GO:0003968">
    <property type="term" value="F:RNA-directed RNA polymerase activity"/>
    <property type="evidence" value="ECO:0007669"/>
    <property type="project" value="UniProtKB-KW"/>
</dbReference>